<dbReference type="GO" id="GO:0003700">
    <property type="term" value="F:DNA-binding transcription factor activity"/>
    <property type="evidence" value="ECO:0007669"/>
    <property type="project" value="TreeGrafter"/>
</dbReference>
<dbReference type="GO" id="GO:0005829">
    <property type="term" value="C:cytosol"/>
    <property type="evidence" value="ECO:0007669"/>
    <property type="project" value="TreeGrafter"/>
</dbReference>
<dbReference type="Proteomes" id="UP000295781">
    <property type="component" value="Chromosome"/>
</dbReference>
<evidence type="ECO:0000259" key="1">
    <source>
        <dbReference type="PROSITE" id="PS50042"/>
    </source>
</evidence>
<dbReference type="InterPro" id="IPR018488">
    <property type="entry name" value="cNMP-bd_CS"/>
</dbReference>
<dbReference type="InterPro" id="IPR000595">
    <property type="entry name" value="cNMP-bd_dom"/>
</dbReference>
<accession>A0A4P2Q2K9</accession>
<feature type="domain" description="Cyclic nucleotide-binding" evidence="1">
    <location>
        <begin position="15"/>
        <end position="118"/>
    </location>
</feature>
<reference evidence="2 3" key="1">
    <citation type="submission" date="2015-09" db="EMBL/GenBank/DDBJ databases">
        <title>Sorangium comparison.</title>
        <authorList>
            <person name="Zaburannyi N."/>
            <person name="Bunk B."/>
            <person name="Overmann J."/>
            <person name="Mueller R."/>
        </authorList>
    </citation>
    <scope>NUCLEOTIDE SEQUENCE [LARGE SCALE GENOMIC DNA]</scope>
    <source>
        <strain evidence="2 3">So ceGT47</strain>
    </source>
</reference>
<dbReference type="InterPro" id="IPR014710">
    <property type="entry name" value="RmlC-like_jellyroll"/>
</dbReference>
<evidence type="ECO:0000313" key="2">
    <source>
        <dbReference type="EMBL" id="AUX23535.1"/>
    </source>
</evidence>
<sequence length="157" mass="17508">MIVPERIEQLSKVPLFQGLTPAALELISRVASEETHALGTKIFQHGDPGDKLYILLEGKVRISREIAGIGEEALAVLGPGAVFGEMALLDEAPRSADARVHERCRLLTVSKDAFEDLLFLHKELAYEVLWNVVRMLVQRLRETNNKLTFLSVSGKFE</sequence>
<dbReference type="RefSeq" id="WP_129348770.1">
    <property type="nucleotide sequence ID" value="NZ_CP012670.1"/>
</dbReference>
<dbReference type="CDD" id="cd00038">
    <property type="entry name" value="CAP_ED"/>
    <property type="match status" value="1"/>
</dbReference>
<organism evidence="2 3">
    <name type="scientific">Sorangium cellulosum</name>
    <name type="common">Polyangium cellulosum</name>
    <dbReference type="NCBI Taxonomy" id="56"/>
    <lineage>
        <taxon>Bacteria</taxon>
        <taxon>Pseudomonadati</taxon>
        <taxon>Myxococcota</taxon>
        <taxon>Polyangia</taxon>
        <taxon>Polyangiales</taxon>
        <taxon>Polyangiaceae</taxon>
        <taxon>Sorangium</taxon>
    </lineage>
</organism>
<dbReference type="InterPro" id="IPR018490">
    <property type="entry name" value="cNMP-bd_dom_sf"/>
</dbReference>
<dbReference type="SMART" id="SM00100">
    <property type="entry name" value="cNMP"/>
    <property type="match status" value="1"/>
</dbReference>
<dbReference type="PANTHER" id="PTHR24567">
    <property type="entry name" value="CRP FAMILY TRANSCRIPTIONAL REGULATORY PROTEIN"/>
    <property type="match status" value="1"/>
</dbReference>
<dbReference type="SUPFAM" id="SSF51206">
    <property type="entry name" value="cAMP-binding domain-like"/>
    <property type="match status" value="1"/>
</dbReference>
<dbReference type="Pfam" id="PF00027">
    <property type="entry name" value="cNMP_binding"/>
    <property type="match status" value="1"/>
</dbReference>
<dbReference type="OrthoDB" id="9784809at2"/>
<dbReference type="InterPro" id="IPR050397">
    <property type="entry name" value="Env_Response_Regulators"/>
</dbReference>
<evidence type="ECO:0000313" key="3">
    <source>
        <dbReference type="Proteomes" id="UP000295781"/>
    </source>
</evidence>
<dbReference type="PANTHER" id="PTHR24567:SF74">
    <property type="entry name" value="HTH-TYPE TRANSCRIPTIONAL REGULATOR ARCR"/>
    <property type="match status" value="1"/>
</dbReference>
<dbReference type="PROSITE" id="PS00889">
    <property type="entry name" value="CNMP_BINDING_2"/>
    <property type="match status" value="1"/>
</dbReference>
<protein>
    <submittedName>
        <fullName evidence="2">Cyclic nucleotide-binding protein</fullName>
    </submittedName>
</protein>
<proteinExistence type="predicted"/>
<gene>
    <name evidence="2" type="ORF">SOCEGT47_040620</name>
</gene>
<dbReference type="EMBL" id="CP012670">
    <property type="protein sequence ID" value="AUX23535.1"/>
    <property type="molecule type" value="Genomic_DNA"/>
</dbReference>
<dbReference type="Gene3D" id="2.60.120.10">
    <property type="entry name" value="Jelly Rolls"/>
    <property type="match status" value="1"/>
</dbReference>
<name>A0A4P2Q2K9_SORCE</name>
<dbReference type="PROSITE" id="PS50042">
    <property type="entry name" value="CNMP_BINDING_3"/>
    <property type="match status" value="1"/>
</dbReference>
<dbReference type="AlphaFoldDB" id="A0A4P2Q2K9"/>